<name>A0A9R0SBU0_TRITD</name>
<comment type="similarity">
    <text evidence="2">Belongs to the ATP-dependent AMP-binding enzyme family.</text>
</comment>
<evidence type="ECO:0000256" key="4">
    <source>
        <dbReference type="ARBA" id="ARBA00022598"/>
    </source>
</evidence>
<organism evidence="11 12">
    <name type="scientific">Triticum turgidum subsp. durum</name>
    <name type="common">Durum wheat</name>
    <name type="synonym">Triticum durum</name>
    <dbReference type="NCBI Taxonomy" id="4567"/>
    <lineage>
        <taxon>Eukaryota</taxon>
        <taxon>Viridiplantae</taxon>
        <taxon>Streptophyta</taxon>
        <taxon>Embryophyta</taxon>
        <taxon>Tracheophyta</taxon>
        <taxon>Spermatophyta</taxon>
        <taxon>Magnoliopsida</taxon>
        <taxon>Liliopsida</taxon>
        <taxon>Poales</taxon>
        <taxon>Poaceae</taxon>
        <taxon>BOP clade</taxon>
        <taxon>Pooideae</taxon>
        <taxon>Triticodae</taxon>
        <taxon>Triticeae</taxon>
        <taxon>Triticinae</taxon>
        <taxon>Triticum</taxon>
    </lineage>
</organism>
<dbReference type="GO" id="GO:0106290">
    <property type="term" value="F:trans-cinnamate-CoA ligase activity"/>
    <property type="evidence" value="ECO:0007669"/>
    <property type="project" value="UniProtKB-ARBA"/>
</dbReference>
<dbReference type="CDD" id="cd12118">
    <property type="entry name" value="ttLC_FACS_AEE21_like"/>
    <property type="match status" value="1"/>
</dbReference>
<dbReference type="InterPro" id="IPR045851">
    <property type="entry name" value="AMP-bd_C_sf"/>
</dbReference>
<evidence type="ECO:0000256" key="2">
    <source>
        <dbReference type="ARBA" id="ARBA00006432"/>
    </source>
</evidence>
<dbReference type="AlphaFoldDB" id="A0A9R0SBU0"/>
<feature type="domain" description="AMP-dependent synthetase/ligase" evidence="9">
    <location>
        <begin position="26"/>
        <end position="304"/>
    </location>
</feature>
<evidence type="ECO:0000259" key="9">
    <source>
        <dbReference type="Pfam" id="PF00501"/>
    </source>
</evidence>
<dbReference type="Gene3D" id="3.40.50.12780">
    <property type="entry name" value="N-terminal domain of ligase-like"/>
    <property type="match status" value="2"/>
</dbReference>
<evidence type="ECO:0000259" key="10">
    <source>
        <dbReference type="Pfam" id="PF13193"/>
    </source>
</evidence>
<keyword evidence="4" id="KW-0436">Ligase</keyword>
<evidence type="ECO:0000313" key="12">
    <source>
        <dbReference type="Proteomes" id="UP000324705"/>
    </source>
</evidence>
<evidence type="ECO:0000256" key="6">
    <source>
        <dbReference type="ARBA" id="ARBA00034219"/>
    </source>
</evidence>
<evidence type="ECO:0000256" key="7">
    <source>
        <dbReference type="ARBA" id="ARBA00034223"/>
    </source>
</evidence>
<dbReference type="InterPro" id="IPR000873">
    <property type="entry name" value="AMP-dep_synth/lig_dom"/>
</dbReference>
<sequence>MAAERDIDDLPRNAANYTALTPLWFLERAALAHPARASLVHGALRYTWADTYRRCRRLASALARRSVGHGSTVAVIAPNIPAIYEAHFGVPMAGAVVNCVNIRLNAPTVAFLLEHSSAEVVMVDQDFFSLAEDSLRIIADQKKGSFKKPLVIVIGDHTCDPSALQDALRTGAIEYEKFLETGDPEFAWKPPQDEWKSIALGYTSGTTSSPKGVVLHHRGAYLMSLSGALVWKMNDGAVYLWTLPMFHCNGWCYTWTLAAICGTSICLRQVTAKAIFSAIANQGVTHFCGAPVVLNTLINAPPADTILPLPDDERARLQARQGIRYVGLEGLDVVDPKSMAPVPADGSTLGEIVMRGNAVMKGYLKNPKANAEAFENGWFHSGDLGVRHPDGYIEVKDRAKDIIISGGENISSLEVEKAVYLHPAVLEASVVARADEQWGESPCAFVTLKDGVDGSDEAAMAANVIKFCRERLPGYWVPKSVVFGPLPKTATGKIKKHELRAKAKELGPVRKSRM</sequence>
<dbReference type="InterPro" id="IPR020845">
    <property type="entry name" value="AMP-binding_CS"/>
</dbReference>
<accession>A0A9R0SBU0</accession>
<dbReference type="EMBL" id="LT934117">
    <property type="protein sequence ID" value="VAH90107.1"/>
    <property type="molecule type" value="Genomic_DNA"/>
</dbReference>
<dbReference type="Pfam" id="PF00501">
    <property type="entry name" value="AMP-binding"/>
    <property type="match status" value="1"/>
</dbReference>
<keyword evidence="12" id="KW-1185">Reference proteome</keyword>
<evidence type="ECO:0000256" key="8">
    <source>
        <dbReference type="ARBA" id="ARBA00034252"/>
    </source>
</evidence>
<dbReference type="GO" id="GO:0009698">
    <property type="term" value="P:phenylpropanoid metabolic process"/>
    <property type="evidence" value="ECO:0007669"/>
    <property type="project" value="UniProtKB-ARBA"/>
</dbReference>
<dbReference type="PANTHER" id="PTHR43859">
    <property type="entry name" value="ACYL-ACTIVATING ENZYME"/>
    <property type="match status" value="1"/>
</dbReference>
<evidence type="ECO:0000256" key="5">
    <source>
        <dbReference type="ARBA" id="ARBA00022842"/>
    </source>
</evidence>
<dbReference type="Gene3D" id="3.30.300.30">
    <property type="match status" value="1"/>
</dbReference>
<comment type="catalytic activity">
    <reaction evidence="7">
        <text>(E)-4-coumaroyl-AMP + CoA = (E)-4-coumaroyl-CoA + AMP + H(+)</text>
        <dbReference type="Rhea" id="RHEA:72423"/>
        <dbReference type="ChEBI" id="CHEBI:15378"/>
        <dbReference type="ChEBI" id="CHEBI:57287"/>
        <dbReference type="ChEBI" id="CHEBI:85008"/>
        <dbReference type="ChEBI" id="CHEBI:192348"/>
        <dbReference type="ChEBI" id="CHEBI:456215"/>
    </reaction>
    <physiologicalReaction direction="left-to-right" evidence="7">
        <dbReference type="Rhea" id="RHEA:72424"/>
    </physiologicalReaction>
</comment>
<protein>
    <recommendedName>
        <fullName evidence="3">4-coumarate--CoA ligase</fullName>
        <ecNumber evidence="3">6.2.1.12</ecNumber>
    </recommendedName>
</protein>
<proteinExistence type="inferred from homology"/>
<dbReference type="FunFam" id="3.30.300.30:FF:000008">
    <property type="entry name" value="2,3-dihydroxybenzoate-AMP ligase"/>
    <property type="match status" value="1"/>
</dbReference>
<dbReference type="GO" id="GO:0016207">
    <property type="term" value="F:4-coumarate-CoA ligase activity"/>
    <property type="evidence" value="ECO:0007669"/>
    <property type="project" value="UniProtKB-EC"/>
</dbReference>
<gene>
    <name evidence="11" type="ORF">TRITD_4Av1G058260</name>
</gene>
<evidence type="ECO:0000256" key="1">
    <source>
        <dbReference type="ARBA" id="ARBA00001946"/>
    </source>
</evidence>
<feature type="domain" description="AMP-binding enzyme C-terminal" evidence="10">
    <location>
        <begin position="414"/>
        <end position="493"/>
    </location>
</feature>
<dbReference type="Pfam" id="PF13193">
    <property type="entry name" value="AMP-binding_C"/>
    <property type="match status" value="1"/>
</dbReference>
<comment type="catalytic activity">
    <reaction evidence="6">
        <text>(E)-4-coumarate + ATP + H(+) = (E)-4-coumaroyl-AMP + diphosphate</text>
        <dbReference type="Rhea" id="RHEA:72419"/>
        <dbReference type="ChEBI" id="CHEBI:12876"/>
        <dbReference type="ChEBI" id="CHEBI:15378"/>
        <dbReference type="ChEBI" id="CHEBI:30616"/>
        <dbReference type="ChEBI" id="CHEBI:33019"/>
        <dbReference type="ChEBI" id="CHEBI:192348"/>
    </reaction>
    <physiologicalReaction direction="left-to-right" evidence="6">
        <dbReference type="Rhea" id="RHEA:72420"/>
    </physiologicalReaction>
</comment>
<evidence type="ECO:0000313" key="11">
    <source>
        <dbReference type="EMBL" id="VAH90107.1"/>
    </source>
</evidence>
<keyword evidence="5" id="KW-0460">Magnesium</keyword>
<dbReference type="InterPro" id="IPR042099">
    <property type="entry name" value="ANL_N_sf"/>
</dbReference>
<reference evidence="11 12" key="1">
    <citation type="submission" date="2017-09" db="EMBL/GenBank/DDBJ databases">
        <authorList>
            <consortium name="International Durum Wheat Genome Sequencing Consortium (IDWGSC)"/>
            <person name="Milanesi L."/>
        </authorList>
    </citation>
    <scope>NUCLEOTIDE SEQUENCE [LARGE SCALE GENOMIC DNA]</scope>
    <source>
        <strain evidence="12">cv. Svevo</strain>
    </source>
</reference>
<comment type="cofactor">
    <cofactor evidence="1">
        <name>Mg(2+)</name>
        <dbReference type="ChEBI" id="CHEBI:18420"/>
    </cofactor>
</comment>
<dbReference type="EC" id="6.2.1.12" evidence="3"/>
<comment type="catalytic activity">
    <reaction evidence="8">
        <text>(E)-4-coumarate + ATP + CoA = (E)-4-coumaroyl-CoA + AMP + diphosphate</text>
        <dbReference type="Rhea" id="RHEA:19641"/>
        <dbReference type="ChEBI" id="CHEBI:12876"/>
        <dbReference type="ChEBI" id="CHEBI:30616"/>
        <dbReference type="ChEBI" id="CHEBI:33019"/>
        <dbReference type="ChEBI" id="CHEBI:57287"/>
        <dbReference type="ChEBI" id="CHEBI:85008"/>
        <dbReference type="ChEBI" id="CHEBI:456215"/>
        <dbReference type="EC" id="6.2.1.12"/>
    </reaction>
    <physiologicalReaction direction="left-to-right" evidence="8">
        <dbReference type="Rhea" id="RHEA:19642"/>
    </physiologicalReaction>
</comment>
<evidence type="ECO:0000256" key="3">
    <source>
        <dbReference type="ARBA" id="ARBA00012959"/>
    </source>
</evidence>
<dbReference type="PROSITE" id="PS00455">
    <property type="entry name" value="AMP_BINDING"/>
    <property type="match status" value="1"/>
</dbReference>
<dbReference type="Gramene" id="TRITD4Av1G058260.4">
    <property type="protein sequence ID" value="TRITD4Av1G058260.4"/>
    <property type="gene ID" value="TRITD4Av1G058260"/>
</dbReference>
<dbReference type="InterPro" id="IPR025110">
    <property type="entry name" value="AMP-bd_C"/>
</dbReference>
<dbReference type="Proteomes" id="UP000324705">
    <property type="component" value="Chromosome 4A"/>
</dbReference>
<dbReference type="PANTHER" id="PTHR43859:SF7">
    <property type="entry name" value="ACETATE_BUTYRATE--COA LIGASE AAE7, PEROXISOMAL"/>
    <property type="match status" value="1"/>
</dbReference>
<dbReference type="SUPFAM" id="SSF56801">
    <property type="entry name" value="Acetyl-CoA synthetase-like"/>
    <property type="match status" value="1"/>
</dbReference>